<evidence type="ECO:0000313" key="3">
    <source>
        <dbReference type="Proteomes" id="UP001233999"/>
    </source>
</evidence>
<organism evidence="2 3">
    <name type="scientific">Diploptera punctata</name>
    <name type="common">Pacific beetle cockroach</name>
    <dbReference type="NCBI Taxonomy" id="6984"/>
    <lineage>
        <taxon>Eukaryota</taxon>
        <taxon>Metazoa</taxon>
        <taxon>Ecdysozoa</taxon>
        <taxon>Arthropoda</taxon>
        <taxon>Hexapoda</taxon>
        <taxon>Insecta</taxon>
        <taxon>Pterygota</taxon>
        <taxon>Neoptera</taxon>
        <taxon>Polyneoptera</taxon>
        <taxon>Dictyoptera</taxon>
        <taxon>Blattodea</taxon>
        <taxon>Blaberoidea</taxon>
        <taxon>Blaberidae</taxon>
        <taxon>Diplopterinae</taxon>
        <taxon>Diploptera</taxon>
    </lineage>
</organism>
<name>A0AAD8EF44_DIPPU</name>
<sequence length="333" mass="39793">MIVKMASVLHWKLHRLLSLPRLIVLLVIIIIAIIIIFNRATREVDYGHLPYRQELFDVVSKSSFNGFNNETGSKNGEYIVPNIVHFLFFGISELSFVDAVCVLAAFKNQKPDKILFHTNVKKFHGHYWEKLQNTPGLIIEIHQITLPDEVFGQKFSNSNHKWHAGDVARIKILMEYGGIFLDNDSYLIKSLDPFRKFEMTLGWPEGQYLGTQVLVAHKDARFLRLWLETYRQYYPDRWYFNAGEKPTREVLWFKPELVHRVKVLFGVHDLTRELYRTQGWSEWRQYYAVHLLIRHRWHLDSWWNMFWWPVLNEKNIKKYPKTFGEMARDVYFS</sequence>
<dbReference type="SUPFAM" id="SSF53448">
    <property type="entry name" value="Nucleotide-diphospho-sugar transferases"/>
    <property type="match status" value="1"/>
</dbReference>
<dbReference type="Gene3D" id="3.90.550.20">
    <property type="match status" value="1"/>
</dbReference>
<keyword evidence="1" id="KW-0472">Membrane</keyword>
<dbReference type="InterPro" id="IPR007577">
    <property type="entry name" value="GlycoTrfase_DXD_sugar-bd_CS"/>
</dbReference>
<dbReference type="InterPro" id="IPR029044">
    <property type="entry name" value="Nucleotide-diphossugar_trans"/>
</dbReference>
<feature type="transmembrane region" description="Helical" evidence="1">
    <location>
        <begin position="83"/>
        <end position="106"/>
    </location>
</feature>
<proteinExistence type="predicted"/>
<dbReference type="EMBL" id="JASPKZ010006063">
    <property type="protein sequence ID" value="KAJ9587786.1"/>
    <property type="molecule type" value="Genomic_DNA"/>
</dbReference>
<protein>
    <submittedName>
        <fullName evidence="2">Uncharacterized protein</fullName>
    </submittedName>
</protein>
<evidence type="ECO:0000256" key="1">
    <source>
        <dbReference type="SAM" id="Phobius"/>
    </source>
</evidence>
<dbReference type="AlphaFoldDB" id="A0AAD8EF44"/>
<comment type="caution">
    <text evidence="2">The sequence shown here is derived from an EMBL/GenBank/DDBJ whole genome shotgun (WGS) entry which is preliminary data.</text>
</comment>
<evidence type="ECO:0000313" key="2">
    <source>
        <dbReference type="EMBL" id="KAJ9587786.1"/>
    </source>
</evidence>
<dbReference type="PANTHER" id="PTHR46830">
    <property type="entry name" value="TRANSFERASE, PUTATIVE-RELATED"/>
    <property type="match status" value="1"/>
</dbReference>
<feature type="transmembrane region" description="Helical" evidence="1">
    <location>
        <begin position="21"/>
        <end position="40"/>
    </location>
</feature>
<reference evidence="2" key="1">
    <citation type="journal article" date="2023" name="IScience">
        <title>Live-bearing cockroach genome reveals convergent evolutionary mechanisms linked to viviparity in insects and beyond.</title>
        <authorList>
            <person name="Fouks B."/>
            <person name="Harrison M.C."/>
            <person name="Mikhailova A.A."/>
            <person name="Marchal E."/>
            <person name="English S."/>
            <person name="Carruthers M."/>
            <person name="Jennings E.C."/>
            <person name="Chiamaka E.L."/>
            <person name="Frigard R.A."/>
            <person name="Pippel M."/>
            <person name="Attardo G.M."/>
            <person name="Benoit J.B."/>
            <person name="Bornberg-Bauer E."/>
            <person name="Tobe S.S."/>
        </authorList>
    </citation>
    <scope>NUCLEOTIDE SEQUENCE</scope>
    <source>
        <strain evidence="2">Stay&amp;Tobe</strain>
    </source>
</reference>
<keyword evidence="1" id="KW-1133">Transmembrane helix</keyword>
<keyword evidence="1" id="KW-0812">Transmembrane</keyword>
<reference evidence="2" key="2">
    <citation type="submission" date="2023-05" db="EMBL/GenBank/DDBJ databases">
        <authorList>
            <person name="Fouks B."/>
        </authorList>
    </citation>
    <scope>NUCLEOTIDE SEQUENCE</scope>
    <source>
        <strain evidence="2">Stay&amp;Tobe</strain>
        <tissue evidence="2">Testes</tissue>
    </source>
</reference>
<gene>
    <name evidence="2" type="ORF">L9F63_018769</name>
</gene>
<accession>A0AAD8EF44</accession>
<dbReference type="Proteomes" id="UP001233999">
    <property type="component" value="Unassembled WGS sequence"/>
</dbReference>
<keyword evidence="3" id="KW-1185">Reference proteome</keyword>
<dbReference type="PANTHER" id="PTHR46830:SF1">
    <property type="entry name" value="ALPHA-1,4-N-ACETYLGLUCOSAMINYLTRANSFERASE"/>
    <property type="match status" value="1"/>
</dbReference>
<dbReference type="Pfam" id="PF04488">
    <property type="entry name" value="Gly_transf_sug"/>
    <property type="match status" value="1"/>
</dbReference>